<evidence type="ECO:0000313" key="4">
    <source>
        <dbReference type="Proteomes" id="UP000494102"/>
    </source>
</evidence>
<protein>
    <recommendedName>
        <fullName evidence="2">Primase C-terminal 2 domain-containing protein</fullName>
    </recommendedName>
</protein>
<feature type="compositionally biased region" description="Low complexity" evidence="1">
    <location>
        <begin position="424"/>
        <end position="454"/>
    </location>
</feature>
<name>A0A6J5K4M6_9BURK</name>
<feature type="compositionally biased region" description="Polar residues" evidence="1">
    <location>
        <begin position="414"/>
        <end position="423"/>
    </location>
</feature>
<dbReference type="AlphaFoldDB" id="A0A6J5K4M6"/>
<dbReference type="RefSeq" id="WP_041745455.1">
    <property type="nucleotide sequence ID" value="NZ_CADILN010000002.1"/>
</dbReference>
<evidence type="ECO:0000256" key="1">
    <source>
        <dbReference type="SAM" id="MobiDB-lite"/>
    </source>
</evidence>
<dbReference type="GeneID" id="27797391"/>
<dbReference type="Proteomes" id="UP000494102">
    <property type="component" value="Unassembled WGS sequence"/>
</dbReference>
<dbReference type="CDD" id="cd01029">
    <property type="entry name" value="TOPRIM_primases"/>
    <property type="match status" value="1"/>
</dbReference>
<feature type="region of interest" description="Disordered" evidence="1">
    <location>
        <begin position="623"/>
        <end position="645"/>
    </location>
</feature>
<reference evidence="3 4" key="1">
    <citation type="submission" date="2020-04" db="EMBL/GenBank/DDBJ databases">
        <authorList>
            <person name="De Canck E."/>
        </authorList>
    </citation>
    <scope>NUCLEOTIDE SEQUENCE [LARGE SCALE GENOMIC DNA]</scope>
    <source>
        <strain evidence="3 4">LMG 9964</strain>
    </source>
</reference>
<organism evidence="3 4">
    <name type="scientific">Paraburkholderia phenoliruptrix</name>
    <dbReference type="NCBI Taxonomy" id="252970"/>
    <lineage>
        <taxon>Bacteria</taxon>
        <taxon>Pseudomonadati</taxon>
        <taxon>Pseudomonadota</taxon>
        <taxon>Betaproteobacteria</taxon>
        <taxon>Burkholderiales</taxon>
        <taxon>Burkholderiaceae</taxon>
        <taxon>Paraburkholderia</taxon>
    </lineage>
</organism>
<dbReference type="InterPro" id="IPR014819">
    <property type="entry name" value="PriCT_2"/>
</dbReference>
<sequence>MSAPYVDETARVRAALAVIPADDYGMWVDMAFALKNGLGDAGFEIWDEWSRTAGNYDERAARVTWRSAKESGGKTLASLFWLARQHGFDLKRSHYPDRMASALAPSPDLIERRVREQARQQARHAAVAREAQEIWQWARPVGPEHPYLVRKRLDAVPTLRELEAPELHALLGYTPASEGEPLAGRVLVVPFWIGEVMSTLELIDEHGRKSSLAGGLKKGGYWIAGLAPPLDEPSLNAPTAPILIGEGMATVLSAYRATGWVAVATLSSGTLPQVAGILRDRHPDAELVVLGDIGPGEAKARQAALESQAHLALPVFAADAQINYKTATDFNDMAVLAGFARVGERLREIAFRHAEVAVVDVDATWSVATAGRAAVPPANDMEPDEPKESIMGNVKQRLVNEAQEPSRRRGSKRTAPQQAATSESPMPAAASVATSVATSAATPATVEPAVGPSASEPPPVASSQMAPRRPLVGEPLFAVADVPNEVRALAEHRFGTPLRMATPRENGGPYRGEVFNTDHYLIQEVATRSVVFHPKAQMEFVSERLRWMDENARLNGSELQVGYDGDRPKVYPWDRARDLLERTVGSLKKSARELNFSPNLEVMLDQLQARSWARVREARAAALEQSKERGTAQDSPAQYPHGLDR</sequence>
<dbReference type="EMBL" id="CADILN010000002">
    <property type="protein sequence ID" value="CAB4048760.1"/>
    <property type="molecule type" value="Genomic_DNA"/>
</dbReference>
<dbReference type="Pfam" id="PF08707">
    <property type="entry name" value="PriCT_2"/>
    <property type="match status" value="1"/>
</dbReference>
<dbReference type="InterPro" id="IPR034154">
    <property type="entry name" value="TOPRIM_DnaG/twinkle"/>
</dbReference>
<gene>
    <name evidence="3" type="ORF">LMG9964_02401</name>
</gene>
<evidence type="ECO:0000313" key="3">
    <source>
        <dbReference type="EMBL" id="CAB4048760.1"/>
    </source>
</evidence>
<feature type="region of interest" description="Disordered" evidence="1">
    <location>
        <begin position="400"/>
        <end position="466"/>
    </location>
</feature>
<feature type="domain" description="Primase C-terminal 2" evidence="2">
    <location>
        <begin position="13"/>
        <end position="83"/>
    </location>
</feature>
<accession>A0A6J5K4M6</accession>
<feature type="region of interest" description="Disordered" evidence="1">
    <location>
        <begin position="375"/>
        <end position="394"/>
    </location>
</feature>
<dbReference type="GO" id="GO:0016817">
    <property type="term" value="F:hydrolase activity, acting on acid anhydrides"/>
    <property type="evidence" value="ECO:0007669"/>
    <property type="project" value="InterPro"/>
</dbReference>
<proteinExistence type="predicted"/>
<evidence type="ECO:0000259" key="2">
    <source>
        <dbReference type="Pfam" id="PF08707"/>
    </source>
</evidence>